<dbReference type="SMART" id="SM00906">
    <property type="entry name" value="Fungal_trans"/>
    <property type="match status" value="1"/>
</dbReference>
<dbReference type="Proteomes" id="UP000091956">
    <property type="component" value="Unassembled WGS sequence"/>
</dbReference>
<evidence type="ECO:0000259" key="7">
    <source>
        <dbReference type="PROSITE" id="PS50048"/>
    </source>
</evidence>
<dbReference type="PANTHER" id="PTHR47338">
    <property type="entry name" value="ZN(II)2CYS6 TRANSCRIPTION FACTOR (EUROFUNG)-RELATED"/>
    <property type="match status" value="1"/>
</dbReference>
<gene>
    <name evidence="8" type="ORF">VE01_09289</name>
</gene>
<sequence>MKCAKLSRLHRNMRNNVAENAVSDDDLHVQESNTGSGKGHKGGAEDDGPACQPCRKKKARCSRKQPCSHCVRFNVDCVYDDRKMKPGLRTGVVEKLNQRVATLENMFLGQGVLWQQVWNCLNSIQAQTPTSLDSATNAGETLKVYTSRLKSTLSHLSADFDPSDGSITSPLKRRRAYSTGEEEQQQRPQPAPQSMLEDKEYCLPPDDLIDALVDIYFRSIHPWIPILHVKQFRERMANPAQRQKLTTIFHAIVSLCIRFSNDPRVSSAEVRMKYSTKSRQIVILQSMESFSVENLQALVICAFDTIGSGRGPSAWSIVGSMTRTVEQLQLSVEEEDQSQSAEEFLIKRMAFLPPCNSWIEREERRRVFWNVFLMDRFCSIATGWNFSLTSADAKRRLPCEGALWEEGRPLKSPTPYFGVADKTAGGALPSWRPELEDQRLIGGFAYCIEASESLSLVTTFFLRQAVNMSNDQDVQMWLMRFKELDLRLVQWRLFLPEKWREACALNADGVLDPNLTLAHITHNTAVGLLHQGIAYPSPEWQARSIRLPSTSSAETCLAAAMEVSIIAEKYLQDSISLTNPQFAFCLFISGRMLLAHTLHYNIPLPQEFDSLTNSLREISRRWNGPHAQDGLYEVSQNLASKFASRLVHARDRGPHALDIRQAAYSEDNLQNSSAQQTAFVSQLTQPQPSHTNRNDTLPNNSISHLALPIGQQLVSGGTIITDQEGSPDSISLAFPPLPLAFQPHCANPSPGMSNIQQLSEFFDSTEKQGQGGMEDYGQEGMGYGFEYQNPLTYSFLPTQRVSMFSGQNGKEGERDE</sequence>
<feature type="region of interest" description="Disordered" evidence="6">
    <location>
        <begin position="667"/>
        <end position="698"/>
    </location>
</feature>
<dbReference type="GO" id="GO:0005634">
    <property type="term" value="C:nucleus"/>
    <property type="evidence" value="ECO:0007669"/>
    <property type="project" value="UniProtKB-SubCell"/>
</dbReference>
<evidence type="ECO:0000256" key="2">
    <source>
        <dbReference type="ARBA" id="ARBA00022723"/>
    </source>
</evidence>
<keyword evidence="4" id="KW-0804">Transcription</keyword>
<feature type="domain" description="Zn(2)-C6 fungal-type" evidence="7">
    <location>
        <begin position="50"/>
        <end position="79"/>
    </location>
</feature>
<evidence type="ECO:0000313" key="8">
    <source>
        <dbReference type="EMBL" id="OBT92408.2"/>
    </source>
</evidence>
<evidence type="ECO:0000256" key="4">
    <source>
        <dbReference type="ARBA" id="ARBA00023163"/>
    </source>
</evidence>
<reference evidence="9" key="2">
    <citation type="journal article" date="2018" name="Nat. Commun.">
        <title>Extreme sensitivity to ultraviolet light in the fungal pathogen causing white-nose syndrome of bats.</title>
        <authorList>
            <person name="Palmer J.M."/>
            <person name="Drees K.P."/>
            <person name="Foster J.T."/>
            <person name="Lindner D.L."/>
        </authorList>
    </citation>
    <scope>NUCLEOTIDE SEQUENCE [LARGE SCALE GENOMIC DNA]</scope>
    <source>
        <strain evidence="9">UAMH 10579</strain>
    </source>
</reference>
<dbReference type="Pfam" id="PF00172">
    <property type="entry name" value="Zn_clus"/>
    <property type="match status" value="1"/>
</dbReference>
<feature type="region of interest" description="Disordered" evidence="6">
    <location>
        <begin position="161"/>
        <end position="196"/>
    </location>
</feature>
<keyword evidence="3" id="KW-0805">Transcription regulation</keyword>
<dbReference type="EMBL" id="KV460268">
    <property type="protein sequence ID" value="OBT92408.2"/>
    <property type="molecule type" value="Genomic_DNA"/>
</dbReference>
<dbReference type="STRING" id="342668.A0A1B8G9A2"/>
<dbReference type="Gene3D" id="4.10.240.10">
    <property type="entry name" value="Zn(2)-C6 fungal-type DNA-binding domain"/>
    <property type="match status" value="1"/>
</dbReference>
<dbReference type="GO" id="GO:0000981">
    <property type="term" value="F:DNA-binding transcription factor activity, RNA polymerase II-specific"/>
    <property type="evidence" value="ECO:0007669"/>
    <property type="project" value="InterPro"/>
</dbReference>
<dbReference type="SUPFAM" id="SSF57701">
    <property type="entry name" value="Zn2/Cys6 DNA-binding domain"/>
    <property type="match status" value="1"/>
</dbReference>
<dbReference type="PROSITE" id="PS50048">
    <property type="entry name" value="ZN2_CY6_FUNGAL_2"/>
    <property type="match status" value="1"/>
</dbReference>
<dbReference type="PROSITE" id="PS00463">
    <property type="entry name" value="ZN2_CY6_FUNGAL_1"/>
    <property type="match status" value="1"/>
</dbReference>
<name>A0A1B8G9A2_9PEZI</name>
<dbReference type="GO" id="GO:0008270">
    <property type="term" value="F:zinc ion binding"/>
    <property type="evidence" value="ECO:0007669"/>
    <property type="project" value="InterPro"/>
</dbReference>
<keyword evidence="5" id="KW-0539">Nucleus</keyword>
<protein>
    <recommendedName>
        <fullName evidence="7">Zn(2)-C6 fungal-type domain-containing protein</fullName>
    </recommendedName>
</protein>
<reference evidence="8 9" key="1">
    <citation type="submission" date="2016-03" db="EMBL/GenBank/DDBJ databases">
        <title>Comparative genomics of Pseudogymnoascus destructans, the fungus causing white-nose syndrome of bats.</title>
        <authorList>
            <person name="Palmer J.M."/>
            <person name="Drees K.P."/>
            <person name="Foster J.T."/>
            <person name="Lindner D.L."/>
        </authorList>
    </citation>
    <scope>NUCLEOTIDE SEQUENCE [LARGE SCALE GENOMIC DNA]</scope>
    <source>
        <strain evidence="8 9">UAMH 10579</strain>
    </source>
</reference>
<keyword evidence="9" id="KW-1185">Reference proteome</keyword>
<dbReference type="GO" id="GO:0003677">
    <property type="term" value="F:DNA binding"/>
    <property type="evidence" value="ECO:0007669"/>
    <property type="project" value="InterPro"/>
</dbReference>
<dbReference type="InterPro" id="IPR001138">
    <property type="entry name" value="Zn2Cys6_DnaBD"/>
</dbReference>
<dbReference type="InterPro" id="IPR036864">
    <property type="entry name" value="Zn2-C6_fun-type_DNA-bd_sf"/>
</dbReference>
<dbReference type="InterPro" id="IPR007219">
    <property type="entry name" value="XnlR_reg_dom"/>
</dbReference>
<dbReference type="CDD" id="cd12148">
    <property type="entry name" value="fungal_TF_MHR"/>
    <property type="match status" value="1"/>
</dbReference>
<dbReference type="GO" id="GO:0006351">
    <property type="term" value="P:DNA-templated transcription"/>
    <property type="evidence" value="ECO:0007669"/>
    <property type="project" value="InterPro"/>
</dbReference>
<evidence type="ECO:0000256" key="6">
    <source>
        <dbReference type="SAM" id="MobiDB-lite"/>
    </source>
</evidence>
<dbReference type="AlphaFoldDB" id="A0A1B8G9A2"/>
<dbReference type="RefSeq" id="XP_018126141.2">
    <property type="nucleotide sequence ID" value="XM_018278703.2"/>
</dbReference>
<dbReference type="Pfam" id="PF04082">
    <property type="entry name" value="Fungal_trans"/>
    <property type="match status" value="1"/>
</dbReference>
<keyword evidence="2" id="KW-0479">Metal-binding</keyword>
<evidence type="ECO:0000256" key="5">
    <source>
        <dbReference type="ARBA" id="ARBA00023242"/>
    </source>
</evidence>
<dbReference type="CDD" id="cd00067">
    <property type="entry name" value="GAL4"/>
    <property type="match status" value="1"/>
</dbReference>
<organism evidence="8 9">
    <name type="scientific">Pseudogymnoascus verrucosus</name>
    <dbReference type="NCBI Taxonomy" id="342668"/>
    <lineage>
        <taxon>Eukaryota</taxon>
        <taxon>Fungi</taxon>
        <taxon>Dikarya</taxon>
        <taxon>Ascomycota</taxon>
        <taxon>Pezizomycotina</taxon>
        <taxon>Leotiomycetes</taxon>
        <taxon>Thelebolales</taxon>
        <taxon>Thelebolaceae</taxon>
        <taxon>Pseudogymnoascus</taxon>
    </lineage>
</organism>
<dbReference type="SMART" id="SM00066">
    <property type="entry name" value="GAL4"/>
    <property type="match status" value="1"/>
</dbReference>
<comment type="subcellular location">
    <subcellularLocation>
        <location evidence="1">Nucleus</location>
    </subcellularLocation>
</comment>
<proteinExistence type="predicted"/>
<dbReference type="PANTHER" id="PTHR47338:SF23">
    <property type="entry name" value="ZN(II)2CYS6 TRANSCRIPTION FACTOR (EUROFUNG)"/>
    <property type="match status" value="1"/>
</dbReference>
<dbReference type="InterPro" id="IPR050815">
    <property type="entry name" value="TF_fung"/>
</dbReference>
<accession>A0A1B8G9A2</accession>
<evidence type="ECO:0000256" key="3">
    <source>
        <dbReference type="ARBA" id="ARBA00023015"/>
    </source>
</evidence>
<feature type="region of interest" description="Disordered" evidence="6">
    <location>
        <begin position="16"/>
        <end position="49"/>
    </location>
</feature>
<evidence type="ECO:0000313" key="9">
    <source>
        <dbReference type="Proteomes" id="UP000091956"/>
    </source>
</evidence>
<dbReference type="GeneID" id="28842675"/>
<evidence type="ECO:0000256" key="1">
    <source>
        <dbReference type="ARBA" id="ARBA00004123"/>
    </source>
</evidence>